<name>A0A2P2ILY7_RHIMU</name>
<dbReference type="AlphaFoldDB" id="A0A2P2ILY7"/>
<protein>
    <submittedName>
        <fullName evidence="1">Uncharacterized protein</fullName>
    </submittedName>
</protein>
<sequence length="34" mass="4114">MTGICDHNRIILQTRSSKRKMNENQKSYFLQIQM</sequence>
<evidence type="ECO:0000313" key="1">
    <source>
        <dbReference type="EMBL" id="MBW82234.1"/>
    </source>
</evidence>
<reference evidence="1" key="1">
    <citation type="submission" date="2018-02" db="EMBL/GenBank/DDBJ databases">
        <title>Rhizophora mucronata_Transcriptome.</title>
        <authorList>
            <person name="Meera S.P."/>
            <person name="Sreeshan A."/>
            <person name="Augustine A."/>
        </authorList>
    </citation>
    <scope>NUCLEOTIDE SEQUENCE</scope>
    <source>
        <tissue evidence="1">Leaf</tissue>
    </source>
</reference>
<organism evidence="1">
    <name type="scientific">Rhizophora mucronata</name>
    <name type="common">Asiatic mangrove</name>
    <dbReference type="NCBI Taxonomy" id="61149"/>
    <lineage>
        <taxon>Eukaryota</taxon>
        <taxon>Viridiplantae</taxon>
        <taxon>Streptophyta</taxon>
        <taxon>Embryophyta</taxon>
        <taxon>Tracheophyta</taxon>
        <taxon>Spermatophyta</taxon>
        <taxon>Magnoliopsida</taxon>
        <taxon>eudicotyledons</taxon>
        <taxon>Gunneridae</taxon>
        <taxon>Pentapetalae</taxon>
        <taxon>rosids</taxon>
        <taxon>fabids</taxon>
        <taxon>Malpighiales</taxon>
        <taxon>Rhizophoraceae</taxon>
        <taxon>Rhizophora</taxon>
    </lineage>
</organism>
<proteinExistence type="predicted"/>
<dbReference type="EMBL" id="GGEC01001751">
    <property type="protein sequence ID" value="MBW82234.1"/>
    <property type="molecule type" value="Transcribed_RNA"/>
</dbReference>
<accession>A0A2P2ILY7</accession>